<evidence type="ECO:0000313" key="1">
    <source>
        <dbReference type="EMBL" id="KAF3972467.1"/>
    </source>
</evidence>
<organism evidence="1 2">
    <name type="scientific">Castanea mollissima</name>
    <name type="common">Chinese chestnut</name>
    <dbReference type="NCBI Taxonomy" id="60419"/>
    <lineage>
        <taxon>Eukaryota</taxon>
        <taxon>Viridiplantae</taxon>
        <taxon>Streptophyta</taxon>
        <taxon>Embryophyta</taxon>
        <taxon>Tracheophyta</taxon>
        <taxon>Spermatophyta</taxon>
        <taxon>Magnoliopsida</taxon>
        <taxon>eudicotyledons</taxon>
        <taxon>Gunneridae</taxon>
        <taxon>Pentapetalae</taxon>
        <taxon>rosids</taxon>
        <taxon>fabids</taxon>
        <taxon>Fagales</taxon>
        <taxon>Fagaceae</taxon>
        <taxon>Castanea</taxon>
    </lineage>
</organism>
<accession>A0A8J4RUV9</accession>
<dbReference type="AlphaFoldDB" id="A0A8J4RUV9"/>
<dbReference type="Proteomes" id="UP000737018">
    <property type="component" value="Unassembled WGS sequence"/>
</dbReference>
<comment type="caution">
    <text evidence="1">The sequence shown here is derived from an EMBL/GenBank/DDBJ whole genome shotgun (WGS) entry which is preliminary data.</text>
</comment>
<gene>
    <name evidence="1" type="ORF">CMV_004038</name>
</gene>
<name>A0A8J4RUV9_9ROSI</name>
<protein>
    <submittedName>
        <fullName evidence="1">Uncharacterized protein</fullName>
    </submittedName>
</protein>
<dbReference type="EMBL" id="JRKL02000332">
    <property type="protein sequence ID" value="KAF3972467.1"/>
    <property type="molecule type" value="Genomic_DNA"/>
</dbReference>
<keyword evidence="2" id="KW-1185">Reference proteome</keyword>
<sequence length="117" mass="13413">MWAICLGCNSLIFVGKFIPYHTLKQNAIAHAIEFFFLNTVLLHQLPLYSLNYIRWSPTPFPYVTLNTNESLLGVTNNTMAEMWGIREASVWAWTNSHHRVAPQQGLGGTRRAYMERG</sequence>
<proteinExistence type="predicted"/>
<evidence type="ECO:0000313" key="2">
    <source>
        <dbReference type="Proteomes" id="UP000737018"/>
    </source>
</evidence>
<reference evidence="1" key="1">
    <citation type="submission" date="2020-03" db="EMBL/GenBank/DDBJ databases">
        <title>Castanea mollissima Vanexum genome sequencing.</title>
        <authorList>
            <person name="Staton M."/>
        </authorList>
    </citation>
    <scope>NUCLEOTIDE SEQUENCE</scope>
    <source>
        <tissue evidence="1">Leaf</tissue>
    </source>
</reference>